<feature type="region of interest" description="Disordered" evidence="1">
    <location>
        <begin position="1"/>
        <end position="43"/>
    </location>
</feature>
<dbReference type="InParanoid" id="C5KLN5"/>
<dbReference type="GeneID" id="9045470"/>
<dbReference type="EMBL" id="GG674072">
    <property type="protein sequence ID" value="EER14609.1"/>
    <property type="molecule type" value="Genomic_DNA"/>
</dbReference>
<feature type="compositionally biased region" description="Low complexity" evidence="1">
    <location>
        <begin position="1"/>
        <end position="36"/>
    </location>
</feature>
<dbReference type="RefSeq" id="XP_002782813.1">
    <property type="nucleotide sequence ID" value="XM_002782767.1"/>
</dbReference>
<name>C5KLN5_PERM5</name>
<accession>C5KLN5</accession>
<feature type="non-terminal residue" evidence="2">
    <location>
        <position position="1"/>
    </location>
</feature>
<gene>
    <name evidence="2" type="ORF">Pmar_PMAR018102</name>
</gene>
<dbReference type="AlphaFoldDB" id="C5KLN5"/>
<dbReference type="OrthoDB" id="10473069at2759"/>
<sequence length="134" mass="14064">GNTTTPGPSTTTAPGKTTTPGPSTTTPAPSAAHPTGLYVGSGESGNTPFSLNATFSENATILEKMSIQYGTLPTINITALPYQMDGSSIVVTNFTAVPQDLRNLLMKVKLTYNHADETITFVIPVVITVVLRRP</sequence>
<evidence type="ECO:0000313" key="2">
    <source>
        <dbReference type="EMBL" id="EER14609.1"/>
    </source>
</evidence>
<proteinExistence type="predicted"/>
<protein>
    <submittedName>
        <fullName evidence="2">Uncharacterized protein</fullName>
    </submittedName>
</protein>
<reference evidence="2 3" key="1">
    <citation type="submission" date="2008-07" db="EMBL/GenBank/DDBJ databases">
        <authorList>
            <person name="El-Sayed N."/>
            <person name="Caler E."/>
            <person name="Inman J."/>
            <person name="Amedeo P."/>
            <person name="Hass B."/>
            <person name="Wortman J."/>
        </authorList>
    </citation>
    <scope>NUCLEOTIDE SEQUENCE [LARGE SCALE GENOMIC DNA]</scope>
    <source>
        <strain evidence="3">ATCC 50983 / TXsc</strain>
    </source>
</reference>
<evidence type="ECO:0000256" key="1">
    <source>
        <dbReference type="SAM" id="MobiDB-lite"/>
    </source>
</evidence>
<dbReference type="Proteomes" id="UP000007800">
    <property type="component" value="Unassembled WGS sequence"/>
</dbReference>
<keyword evidence="3" id="KW-1185">Reference proteome</keyword>
<organism evidence="3">
    <name type="scientific">Perkinsus marinus (strain ATCC 50983 / TXsc)</name>
    <dbReference type="NCBI Taxonomy" id="423536"/>
    <lineage>
        <taxon>Eukaryota</taxon>
        <taxon>Sar</taxon>
        <taxon>Alveolata</taxon>
        <taxon>Perkinsozoa</taxon>
        <taxon>Perkinsea</taxon>
        <taxon>Perkinsida</taxon>
        <taxon>Perkinsidae</taxon>
        <taxon>Perkinsus</taxon>
    </lineage>
</organism>
<evidence type="ECO:0000313" key="3">
    <source>
        <dbReference type="Proteomes" id="UP000007800"/>
    </source>
</evidence>